<name>A0ABT4XM51_9PSED</name>
<reference evidence="8 9" key="1">
    <citation type="submission" date="2023-01" db="EMBL/GenBank/DDBJ databases">
        <title>Pseudomonas SA3-5T sp. nov., isolated from tidal flat sediment.</title>
        <authorList>
            <person name="Kim H.S."/>
            <person name="Kim J.-S."/>
            <person name="Suh M.K."/>
            <person name="Eom M.K."/>
            <person name="Lee J.-S."/>
        </authorList>
    </citation>
    <scope>NUCLEOTIDE SEQUENCE [LARGE SCALE GENOMIC DNA]</scope>
    <source>
        <strain evidence="8 9">SA3-5</strain>
    </source>
</reference>
<sequence length="395" mass="42091">MNDTFNLQRRQVLLGSAGAVASASLFGFSPLSLAAEMPLPDYVNWKHPEALIVHSANTLETRREAIGTSIVTSNEQLFVRNNLPTPDASIVADRDAWAVSFQGVKNPRSMTLGELKSLDVATVASVLQCSGNGRAFFPHGASGTQWSVGAAGCVVWSGVPVGAVVDALGGLDDGAQYMTSTGGEVLPAGLEPKTVVVERSVPLRALDQAILAWELNGEPLPLAHGGPLRLVVPGYYGVNNIKYVKQVAFTVGQTDAKIQASGYRIRPVGQGGAPDQPSMWEMNVKSWITQPLHQAKAGRVRIQGVAFGGARAVKGIEVSLDGGKDWQMARFVGPELGPYAWRPFVLFVELKPGSYSIASRATDAQGAMQPEGRLDNERGYGHNGWRDHAVSLVVV</sequence>
<dbReference type="Gene3D" id="2.60.40.650">
    <property type="match status" value="1"/>
</dbReference>
<organism evidence="8 9">
    <name type="scientific">Pseudomonas aestuarii</name>
    <dbReference type="NCBI Taxonomy" id="3018340"/>
    <lineage>
        <taxon>Bacteria</taxon>
        <taxon>Pseudomonadati</taxon>
        <taxon>Pseudomonadota</taxon>
        <taxon>Gammaproteobacteria</taxon>
        <taxon>Pseudomonadales</taxon>
        <taxon>Pseudomonadaceae</taxon>
        <taxon>Pseudomonas</taxon>
    </lineage>
</organism>
<dbReference type="Gene3D" id="3.90.420.10">
    <property type="entry name" value="Oxidoreductase, molybdopterin-binding domain"/>
    <property type="match status" value="1"/>
</dbReference>
<dbReference type="Pfam" id="PF00174">
    <property type="entry name" value="Oxidored_molyb"/>
    <property type="match status" value="1"/>
</dbReference>
<keyword evidence="4" id="KW-0560">Oxidoreductase</keyword>
<evidence type="ECO:0000256" key="5">
    <source>
        <dbReference type="SAM" id="MobiDB-lite"/>
    </source>
</evidence>
<evidence type="ECO:0000259" key="6">
    <source>
        <dbReference type="Pfam" id="PF00174"/>
    </source>
</evidence>
<comment type="cofactor">
    <cofactor evidence="1">
        <name>Mo-molybdopterin</name>
        <dbReference type="ChEBI" id="CHEBI:71302"/>
    </cofactor>
</comment>
<dbReference type="PROSITE" id="PS51318">
    <property type="entry name" value="TAT"/>
    <property type="match status" value="1"/>
</dbReference>
<dbReference type="PANTHER" id="PTHR19372">
    <property type="entry name" value="SULFITE REDUCTASE"/>
    <property type="match status" value="1"/>
</dbReference>
<evidence type="ECO:0000313" key="9">
    <source>
        <dbReference type="Proteomes" id="UP001212042"/>
    </source>
</evidence>
<keyword evidence="9" id="KW-1185">Reference proteome</keyword>
<gene>
    <name evidence="8" type="ORF">PH586_23290</name>
</gene>
<feature type="domain" description="Moybdenum cofactor oxidoreductase dimerisation" evidence="7">
    <location>
        <begin position="278"/>
        <end position="387"/>
    </location>
</feature>
<proteinExistence type="predicted"/>
<feature type="region of interest" description="Disordered" evidence="5">
    <location>
        <begin position="361"/>
        <end position="380"/>
    </location>
</feature>
<dbReference type="InterPro" id="IPR014756">
    <property type="entry name" value="Ig_E-set"/>
</dbReference>
<dbReference type="CDD" id="cd02110">
    <property type="entry name" value="SO_family_Moco_dimer"/>
    <property type="match status" value="1"/>
</dbReference>
<protein>
    <submittedName>
        <fullName evidence="8">Sulfite oxidase</fullName>
    </submittedName>
</protein>
<evidence type="ECO:0000256" key="2">
    <source>
        <dbReference type="ARBA" id="ARBA00022505"/>
    </source>
</evidence>
<dbReference type="SUPFAM" id="SSF56524">
    <property type="entry name" value="Oxidoreductase molybdopterin-binding domain"/>
    <property type="match status" value="1"/>
</dbReference>
<feature type="domain" description="Oxidoreductase molybdopterin-binding" evidence="6">
    <location>
        <begin position="92"/>
        <end position="252"/>
    </location>
</feature>
<dbReference type="EMBL" id="JAQJZJ010000020">
    <property type="protein sequence ID" value="MDA7089305.1"/>
    <property type="molecule type" value="Genomic_DNA"/>
</dbReference>
<dbReference type="InterPro" id="IPR005066">
    <property type="entry name" value="MoCF_OxRdtse_dimer"/>
</dbReference>
<dbReference type="RefSeq" id="WP_271350189.1">
    <property type="nucleotide sequence ID" value="NZ_JAQJZJ010000020.1"/>
</dbReference>
<evidence type="ECO:0000256" key="1">
    <source>
        <dbReference type="ARBA" id="ARBA00001924"/>
    </source>
</evidence>
<dbReference type="InterPro" id="IPR006311">
    <property type="entry name" value="TAT_signal"/>
</dbReference>
<dbReference type="Proteomes" id="UP001212042">
    <property type="component" value="Unassembled WGS sequence"/>
</dbReference>
<dbReference type="Pfam" id="PF03404">
    <property type="entry name" value="Mo-co_dimer"/>
    <property type="match status" value="1"/>
</dbReference>
<evidence type="ECO:0000256" key="4">
    <source>
        <dbReference type="ARBA" id="ARBA00023002"/>
    </source>
</evidence>
<dbReference type="InterPro" id="IPR000572">
    <property type="entry name" value="OxRdtase_Mopterin-bd_dom"/>
</dbReference>
<evidence type="ECO:0000259" key="7">
    <source>
        <dbReference type="Pfam" id="PF03404"/>
    </source>
</evidence>
<evidence type="ECO:0000256" key="3">
    <source>
        <dbReference type="ARBA" id="ARBA00022723"/>
    </source>
</evidence>
<accession>A0ABT4XM51</accession>
<dbReference type="SUPFAM" id="SSF81296">
    <property type="entry name" value="E set domains"/>
    <property type="match status" value="1"/>
</dbReference>
<dbReference type="PANTHER" id="PTHR19372:SF7">
    <property type="entry name" value="SULFITE OXIDASE, MITOCHONDRIAL"/>
    <property type="match status" value="1"/>
</dbReference>
<keyword evidence="2" id="KW-0500">Molybdenum</keyword>
<evidence type="ECO:0000313" key="8">
    <source>
        <dbReference type="EMBL" id="MDA7089305.1"/>
    </source>
</evidence>
<dbReference type="InterPro" id="IPR008335">
    <property type="entry name" value="Mopterin_OxRdtase_euk"/>
</dbReference>
<dbReference type="PRINTS" id="PR00407">
    <property type="entry name" value="EUMOPTERIN"/>
</dbReference>
<dbReference type="InterPro" id="IPR036374">
    <property type="entry name" value="OxRdtase_Mopterin-bd_sf"/>
</dbReference>
<comment type="caution">
    <text evidence="8">The sequence shown here is derived from an EMBL/GenBank/DDBJ whole genome shotgun (WGS) entry which is preliminary data.</text>
</comment>
<keyword evidence="3" id="KW-0479">Metal-binding</keyword>